<evidence type="ECO:0000259" key="5">
    <source>
        <dbReference type="PROSITE" id="PS50931"/>
    </source>
</evidence>
<organism evidence="6 7">
    <name type="scientific">Herbaspirillum aquaticum</name>
    <dbReference type="NCBI Taxonomy" id="568783"/>
    <lineage>
        <taxon>Bacteria</taxon>
        <taxon>Pseudomonadati</taxon>
        <taxon>Pseudomonadota</taxon>
        <taxon>Betaproteobacteria</taxon>
        <taxon>Burkholderiales</taxon>
        <taxon>Oxalobacteraceae</taxon>
        <taxon>Herbaspirillum</taxon>
    </lineage>
</organism>
<dbReference type="SUPFAM" id="SSF46785">
    <property type="entry name" value="Winged helix' DNA-binding domain"/>
    <property type="match status" value="1"/>
</dbReference>
<dbReference type="InterPro" id="IPR036388">
    <property type="entry name" value="WH-like_DNA-bd_sf"/>
</dbReference>
<dbReference type="GO" id="GO:0006351">
    <property type="term" value="P:DNA-templated transcription"/>
    <property type="evidence" value="ECO:0007669"/>
    <property type="project" value="TreeGrafter"/>
</dbReference>
<keyword evidence="2" id="KW-0805">Transcription regulation</keyword>
<dbReference type="InterPro" id="IPR005119">
    <property type="entry name" value="LysR_subst-bd"/>
</dbReference>
<dbReference type="InterPro" id="IPR036390">
    <property type="entry name" value="WH_DNA-bd_sf"/>
</dbReference>
<dbReference type="SUPFAM" id="SSF53850">
    <property type="entry name" value="Periplasmic binding protein-like II"/>
    <property type="match status" value="1"/>
</dbReference>
<dbReference type="FunFam" id="1.10.10.10:FF:000001">
    <property type="entry name" value="LysR family transcriptional regulator"/>
    <property type="match status" value="1"/>
</dbReference>
<evidence type="ECO:0000313" key="6">
    <source>
        <dbReference type="EMBL" id="OWY34734.1"/>
    </source>
</evidence>
<dbReference type="InterPro" id="IPR000847">
    <property type="entry name" value="LysR_HTH_N"/>
</dbReference>
<evidence type="ECO:0000313" key="7">
    <source>
        <dbReference type="Proteomes" id="UP000214747"/>
    </source>
</evidence>
<name>A0A225SU80_9BURK</name>
<dbReference type="Gene3D" id="3.40.190.290">
    <property type="match status" value="1"/>
</dbReference>
<dbReference type="GO" id="GO:0043565">
    <property type="term" value="F:sequence-specific DNA binding"/>
    <property type="evidence" value="ECO:0007669"/>
    <property type="project" value="TreeGrafter"/>
</dbReference>
<dbReference type="FunFam" id="3.40.190.290:FF:000001">
    <property type="entry name" value="Transcriptional regulator, LysR family"/>
    <property type="match status" value="1"/>
</dbReference>
<dbReference type="CDD" id="cd08422">
    <property type="entry name" value="PBP2_CrgA_like"/>
    <property type="match status" value="1"/>
</dbReference>
<dbReference type="Gene3D" id="1.10.10.10">
    <property type="entry name" value="Winged helix-like DNA-binding domain superfamily/Winged helix DNA-binding domain"/>
    <property type="match status" value="1"/>
</dbReference>
<dbReference type="RefSeq" id="WP_088755090.1">
    <property type="nucleotide sequence ID" value="NZ_NJGV01000008.1"/>
</dbReference>
<sequence>MDRLDMLKVFCTVVEAGAFSRAAEKLSMSTSSVTNHVAALEAHFKVRLLNRTTRSMSLTEEGRHCHEQALRLLADMGELEAGLRASDTRPAGLLRVDLPSVISRRYVAPALPRFLRQYPELELRVTVSDRMVDMVEEGLDVVVRIGTLADSGMVARKLAGTRYLCCAAPSYLQQHGWPQTPEALDQFACLGFMNPRTRMVKPWRFGRDGVESSHIPKGLLAMDHVESMVAAAQAGGGIIQQMSVTLDPALQEGSLVPVLPEWQVAGPDIVALYQPTRRETAKVKVFVAFLQEIFTT</sequence>
<evidence type="ECO:0000256" key="2">
    <source>
        <dbReference type="ARBA" id="ARBA00023015"/>
    </source>
</evidence>
<feature type="domain" description="HTH lysR-type" evidence="5">
    <location>
        <begin position="1"/>
        <end position="59"/>
    </location>
</feature>
<gene>
    <name evidence="6" type="ORF">CEJ45_10585</name>
</gene>
<dbReference type="Proteomes" id="UP000214747">
    <property type="component" value="Unassembled WGS sequence"/>
</dbReference>
<reference evidence="6 7" key="1">
    <citation type="journal article" date="2010" name="Int. J. Syst. Evol. Microbiol.">
        <title>Reclassification of Herbaspirillum putei as a later heterotypic synonym of Herbaspirillum huttiense, with the description of H. huttiense subsp. huttiense subsp. nov. and H. huttiense subsp. putei subsp. nov., comb. nov., and description of Herbaspirillum aquaticum sp. nov.</title>
        <authorList>
            <person name="Dobritsa A.P."/>
            <person name="Reddy M.C."/>
            <person name="Samadpour M."/>
        </authorList>
    </citation>
    <scope>NUCLEOTIDE SEQUENCE [LARGE SCALE GENOMIC DNA]</scope>
    <source>
        <strain evidence="6 7">IEH 4430</strain>
    </source>
</reference>
<dbReference type="EMBL" id="NJGV01000008">
    <property type="protein sequence ID" value="OWY34734.1"/>
    <property type="molecule type" value="Genomic_DNA"/>
</dbReference>
<dbReference type="InterPro" id="IPR058163">
    <property type="entry name" value="LysR-type_TF_proteobact-type"/>
</dbReference>
<proteinExistence type="inferred from homology"/>
<protein>
    <submittedName>
        <fullName evidence="6">LysR family transcriptional regulator</fullName>
    </submittedName>
</protein>
<dbReference type="Pfam" id="PF03466">
    <property type="entry name" value="LysR_substrate"/>
    <property type="match status" value="1"/>
</dbReference>
<evidence type="ECO:0000256" key="1">
    <source>
        <dbReference type="ARBA" id="ARBA00009437"/>
    </source>
</evidence>
<dbReference type="PROSITE" id="PS50931">
    <property type="entry name" value="HTH_LYSR"/>
    <property type="match status" value="1"/>
</dbReference>
<evidence type="ECO:0000256" key="3">
    <source>
        <dbReference type="ARBA" id="ARBA00023125"/>
    </source>
</evidence>
<keyword evidence="7" id="KW-1185">Reference proteome</keyword>
<dbReference type="PANTHER" id="PTHR30537">
    <property type="entry name" value="HTH-TYPE TRANSCRIPTIONAL REGULATOR"/>
    <property type="match status" value="1"/>
</dbReference>
<dbReference type="GO" id="GO:0003700">
    <property type="term" value="F:DNA-binding transcription factor activity"/>
    <property type="evidence" value="ECO:0007669"/>
    <property type="project" value="InterPro"/>
</dbReference>
<dbReference type="PANTHER" id="PTHR30537:SF72">
    <property type="entry name" value="LYSR FAMILY TRANSCRIPTIONAL REGULATOR"/>
    <property type="match status" value="1"/>
</dbReference>
<comment type="similarity">
    <text evidence="1">Belongs to the LysR transcriptional regulatory family.</text>
</comment>
<dbReference type="AlphaFoldDB" id="A0A225SU80"/>
<evidence type="ECO:0000256" key="4">
    <source>
        <dbReference type="ARBA" id="ARBA00023163"/>
    </source>
</evidence>
<comment type="caution">
    <text evidence="6">The sequence shown here is derived from an EMBL/GenBank/DDBJ whole genome shotgun (WGS) entry which is preliminary data.</text>
</comment>
<accession>A0A225SU80</accession>
<keyword evidence="4" id="KW-0804">Transcription</keyword>
<dbReference type="Pfam" id="PF00126">
    <property type="entry name" value="HTH_1"/>
    <property type="match status" value="1"/>
</dbReference>
<keyword evidence="3" id="KW-0238">DNA-binding</keyword>